<evidence type="ECO:0000259" key="3">
    <source>
        <dbReference type="Pfam" id="PF20009"/>
    </source>
</evidence>
<dbReference type="Proteomes" id="UP000295157">
    <property type="component" value="Unassembled WGS sequence"/>
</dbReference>
<dbReference type="Pfam" id="PF20009">
    <property type="entry name" value="GEVED"/>
    <property type="match status" value="1"/>
</dbReference>
<proteinExistence type="predicted"/>
<accession>A0A4R4NB03</accession>
<evidence type="ECO:0000313" key="4">
    <source>
        <dbReference type="EMBL" id="TDC06049.1"/>
    </source>
</evidence>
<dbReference type="OrthoDB" id="3863020at2"/>
<comment type="caution">
    <text evidence="4">The sequence shown here is derived from an EMBL/GenBank/DDBJ whole genome shotgun (WGS) entry which is preliminary data.</text>
</comment>
<gene>
    <name evidence="4" type="ORF">E1267_17725</name>
</gene>
<feature type="region of interest" description="Disordered" evidence="1">
    <location>
        <begin position="61"/>
        <end position="82"/>
    </location>
</feature>
<feature type="domain" description="GEVED" evidence="3">
    <location>
        <begin position="313"/>
        <end position="388"/>
    </location>
</feature>
<evidence type="ECO:0000313" key="5">
    <source>
        <dbReference type="Proteomes" id="UP000295157"/>
    </source>
</evidence>
<feature type="compositionally biased region" description="Low complexity" evidence="1">
    <location>
        <begin position="64"/>
        <end position="74"/>
    </location>
</feature>
<organism evidence="4 5">
    <name type="scientific">Nonomuraea longispora</name>
    <dbReference type="NCBI Taxonomy" id="1848320"/>
    <lineage>
        <taxon>Bacteria</taxon>
        <taxon>Bacillati</taxon>
        <taxon>Actinomycetota</taxon>
        <taxon>Actinomycetes</taxon>
        <taxon>Streptosporangiales</taxon>
        <taxon>Streptosporangiaceae</taxon>
        <taxon>Nonomuraea</taxon>
    </lineage>
</organism>
<name>A0A4R4NB03_9ACTN</name>
<evidence type="ECO:0000256" key="2">
    <source>
        <dbReference type="SAM" id="SignalP"/>
    </source>
</evidence>
<dbReference type="InterPro" id="IPR045474">
    <property type="entry name" value="GEVED"/>
</dbReference>
<dbReference type="RefSeq" id="WP_132333678.1">
    <property type="nucleotide sequence ID" value="NZ_SMJZ01000060.1"/>
</dbReference>
<reference evidence="4 5" key="1">
    <citation type="submission" date="2019-02" db="EMBL/GenBank/DDBJ databases">
        <title>Draft genome sequences of novel Actinobacteria.</title>
        <authorList>
            <person name="Sahin N."/>
            <person name="Ay H."/>
            <person name="Saygin H."/>
        </authorList>
    </citation>
    <scope>NUCLEOTIDE SEQUENCE [LARGE SCALE GENOMIC DNA]</scope>
    <source>
        <strain evidence="4 5">KC201</strain>
    </source>
</reference>
<feature type="signal peptide" evidence="2">
    <location>
        <begin position="1"/>
        <end position="26"/>
    </location>
</feature>
<keyword evidence="2" id="KW-0732">Signal</keyword>
<dbReference type="EMBL" id="SMJZ01000060">
    <property type="protein sequence ID" value="TDC06049.1"/>
    <property type="molecule type" value="Genomic_DNA"/>
</dbReference>
<dbReference type="AlphaFoldDB" id="A0A4R4NB03"/>
<protein>
    <recommendedName>
        <fullName evidence="3">GEVED domain-containing protein</fullName>
    </recommendedName>
</protein>
<keyword evidence="5" id="KW-1185">Reference proteome</keyword>
<feature type="chain" id="PRO_5020772340" description="GEVED domain-containing protein" evidence="2">
    <location>
        <begin position="27"/>
        <end position="391"/>
    </location>
</feature>
<sequence length="391" mass="41273">MAFRVMVACTATAFVGVSGVAPVARADSAPSSFANSATVASGRTPSGVTVTVRKQMIGTARVTSAEASPANPAAPDDEYLTPANSKTSAGFVDLYEGFEAEDGKWSDVAQLTFTFSRPVRDPRLHVFGTGGASGESRKRRDDYWPAVELVGGVPARPTFSWAAGFPGYRVTSDAINPERVYSTRSTTCGVVYTCGTVKVNGTVSAFTVRLKAHDVRHGSGGSVSQMWAAFKLSLAEDVSDAPASYGVASHALTDSHLGWSVSEDHTDEVSMTPRAVALDTGDDAMEAGEGNSVISGGRCRISVPVTAGSPSKVAGWIDFDRDGRFDADERATTTVDEGASSAELTWRLPESLPNGPVWMRLRMVARAESVTSPTGWADSGEVEDHQIQFVE</sequence>
<evidence type="ECO:0000256" key="1">
    <source>
        <dbReference type="SAM" id="MobiDB-lite"/>
    </source>
</evidence>